<evidence type="ECO:0000313" key="3">
    <source>
        <dbReference type="Ensembl" id="ENSMMDP00005030607.1"/>
    </source>
</evidence>
<reference evidence="3" key="3">
    <citation type="submission" date="2025-09" db="UniProtKB">
        <authorList>
            <consortium name="Ensembl"/>
        </authorList>
    </citation>
    <scope>IDENTIFICATION</scope>
</reference>
<dbReference type="AlphaFoldDB" id="A0A667YRU6"/>
<sequence length="272" mass="29856">MVVSPDSHFEIKPRRDPVDSLPLEYDAPLPVSSHGPPDSQFAYHPPGCIPTPVLIAQKIAENQASGPASVHPSILLRRRSLESDKPPSYSFDHPAKQGPPTSAKPTRFPSNISVMLGNKEHHNQSLANVNIQERRAQMLANLSGTSHPLEQVNCEQVLEQKTRNIPTPALEIKPFGQAPRHRATLPSSASPARTSKAPAPALAPKPIRRHHSSHSPQKVVARHQSPEPRRRSTSKQAAFRPQGITVQFSGRGATDESRREALRKLGLLKDTF</sequence>
<proteinExistence type="predicted"/>
<feature type="compositionally biased region" description="Low complexity" evidence="2">
    <location>
        <begin position="196"/>
        <end position="205"/>
    </location>
</feature>
<evidence type="ECO:0000313" key="4">
    <source>
        <dbReference type="Proteomes" id="UP000472263"/>
    </source>
</evidence>
<dbReference type="PANTHER" id="PTHR16095">
    <property type="entry name" value="TRANSMEMBRANE PROTEIN 143 FAMILY MEMBER"/>
    <property type="match status" value="1"/>
</dbReference>
<evidence type="ECO:0000256" key="2">
    <source>
        <dbReference type="SAM" id="MobiDB-lite"/>
    </source>
</evidence>
<protein>
    <recommendedName>
        <fullName evidence="5">Proline and serine rich 2</fullName>
    </recommendedName>
</protein>
<dbReference type="Ensembl" id="ENSMMDT00005031310.1">
    <property type="protein sequence ID" value="ENSMMDP00005030607.1"/>
    <property type="gene ID" value="ENSMMDG00005014489.1"/>
</dbReference>
<dbReference type="Pfam" id="PF15385">
    <property type="entry name" value="SARG"/>
    <property type="match status" value="1"/>
</dbReference>
<feature type="region of interest" description="Disordered" evidence="2">
    <location>
        <begin position="1"/>
        <end position="44"/>
    </location>
</feature>
<keyword evidence="1" id="KW-0597">Phosphoprotein</keyword>
<evidence type="ECO:0000256" key="1">
    <source>
        <dbReference type="ARBA" id="ARBA00022553"/>
    </source>
</evidence>
<feature type="region of interest" description="Disordered" evidence="2">
    <location>
        <begin position="171"/>
        <end position="257"/>
    </location>
</feature>
<reference evidence="3" key="1">
    <citation type="submission" date="2019-06" db="EMBL/GenBank/DDBJ databases">
        <authorList>
            <consortium name="Wellcome Sanger Institute Data Sharing"/>
        </authorList>
    </citation>
    <scope>NUCLEOTIDE SEQUENCE [LARGE SCALE GENOMIC DNA]</scope>
</reference>
<dbReference type="GeneTree" id="ENSGT01010000222533"/>
<evidence type="ECO:0008006" key="5">
    <source>
        <dbReference type="Google" id="ProtNLM"/>
    </source>
</evidence>
<feature type="region of interest" description="Disordered" evidence="2">
    <location>
        <begin position="82"/>
        <end position="110"/>
    </location>
</feature>
<accession>A0A667YRU6</accession>
<feature type="compositionally biased region" description="Basic and acidic residues" evidence="2">
    <location>
        <begin position="7"/>
        <end position="18"/>
    </location>
</feature>
<name>A0A667YRU6_9TELE</name>
<organism evidence="3 4">
    <name type="scientific">Myripristis murdjan</name>
    <name type="common">pinecone soldierfish</name>
    <dbReference type="NCBI Taxonomy" id="586833"/>
    <lineage>
        <taxon>Eukaryota</taxon>
        <taxon>Metazoa</taxon>
        <taxon>Chordata</taxon>
        <taxon>Craniata</taxon>
        <taxon>Vertebrata</taxon>
        <taxon>Euteleostomi</taxon>
        <taxon>Actinopterygii</taxon>
        <taxon>Neopterygii</taxon>
        <taxon>Teleostei</taxon>
        <taxon>Neoteleostei</taxon>
        <taxon>Acanthomorphata</taxon>
        <taxon>Holocentriformes</taxon>
        <taxon>Holocentridae</taxon>
        <taxon>Myripristis</taxon>
    </lineage>
</organism>
<reference evidence="3" key="2">
    <citation type="submission" date="2025-08" db="UniProtKB">
        <authorList>
            <consortium name="Ensembl"/>
        </authorList>
    </citation>
    <scope>IDENTIFICATION</scope>
</reference>
<dbReference type="PANTHER" id="PTHR16095:SF9">
    <property type="entry name" value="PROLINE AND SERINE-RICH PROTEIN 2"/>
    <property type="match status" value="1"/>
</dbReference>
<dbReference type="Proteomes" id="UP000472263">
    <property type="component" value="Chromosome 23"/>
</dbReference>
<feature type="compositionally biased region" description="Polar residues" evidence="2">
    <location>
        <begin position="99"/>
        <end position="110"/>
    </location>
</feature>
<dbReference type="InParanoid" id="A0A667YRU6"/>
<keyword evidence="4" id="KW-1185">Reference proteome</keyword>